<evidence type="ECO:0000313" key="2">
    <source>
        <dbReference type="EMBL" id="EST42916.1"/>
    </source>
</evidence>
<keyword evidence="1" id="KW-0472">Membrane</keyword>
<gene>
    <name evidence="2" type="ORF">SS50377_17451</name>
</gene>
<dbReference type="AlphaFoldDB" id="V6LGT1"/>
<protein>
    <submittedName>
        <fullName evidence="2">Uncharacterized protein</fullName>
    </submittedName>
</protein>
<evidence type="ECO:0000256" key="1">
    <source>
        <dbReference type="SAM" id="Phobius"/>
    </source>
</evidence>
<keyword evidence="1" id="KW-1133">Transmembrane helix</keyword>
<dbReference type="EMBL" id="KI546151">
    <property type="protein sequence ID" value="EST42916.1"/>
    <property type="molecule type" value="Genomic_DNA"/>
</dbReference>
<sequence>MLRSALFFVWSYLNSSTFLISVTLIGRCRKCQSAGMRIPERKISFSSCGNSPFCTRRALSRLEGPALVKTDIWSGKQFIIIIQYQMFYILKKWKSLQAAACGEYRQ</sequence>
<feature type="transmembrane region" description="Helical" evidence="1">
    <location>
        <begin position="6"/>
        <end position="26"/>
    </location>
</feature>
<proteinExistence type="predicted"/>
<accession>V6LGT1</accession>
<name>V6LGT1_9EUKA</name>
<keyword evidence="1" id="KW-0812">Transmembrane</keyword>
<organism evidence="2">
    <name type="scientific">Spironucleus salmonicida</name>
    <dbReference type="NCBI Taxonomy" id="348837"/>
    <lineage>
        <taxon>Eukaryota</taxon>
        <taxon>Metamonada</taxon>
        <taxon>Diplomonadida</taxon>
        <taxon>Hexamitidae</taxon>
        <taxon>Hexamitinae</taxon>
        <taxon>Spironucleus</taxon>
    </lineage>
</organism>
<reference evidence="2" key="1">
    <citation type="journal article" date="2014" name="PLoS Genet.">
        <title>The Genome of Spironucleus salmonicida Highlights a Fish Pathogen Adapted to Fluctuating Environments.</title>
        <authorList>
            <person name="Xu F."/>
            <person name="Jerlstrom-Hultqvist J."/>
            <person name="Einarsson E."/>
            <person name="Astvaldsson A."/>
            <person name="Svard S.G."/>
            <person name="Andersson J.O."/>
        </authorList>
    </citation>
    <scope>NUCLEOTIDE SEQUENCE</scope>
</reference>